<evidence type="ECO:0000259" key="11">
    <source>
        <dbReference type="Pfam" id="PF00133"/>
    </source>
</evidence>
<keyword evidence="7 9" id="KW-0030">Aminoacyl-tRNA synthetase</keyword>
<evidence type="ECO:0000256" key="8">
    <source>
        <dbReference type="NCBIfam" id="TIGR00395"/>
    </source>
</evidence>
<evidence type="ECO:0000313" key="14">
    <source>
        <dbReference type="Proteomes" id="UP000752814"/>
    </source>
</evidence>
<dbReference type="GO" id="GO:0004823">
    <property type="term" value="F:leucine-tRNA ligase activity"/>
    <property type="evidence" value="ECO:0007669"/>
    <property type="project" value="UniProtKB-UniRule"/>
</dbReference>
<dbReference type="GO" id="GO:0006429">
    <property type="term" value="P:leucyl-tRNA aminoacylation"/>
    <property type="evidence" value="ECO:0007669"/>
    <property type="project" value="UniProtKB-UniRule"/>
</dbReference>
<evidence type="ECO:0000313" key="13">
    <source>
        <dbReference type="EMBL" id="TQS81395.1"/>
    </source>
</evidence>
<comment type="similarity">
    <text evidence="1 9">Belongs to the class-I aminoacyl-tRNA synthetase family.</text>
</comment>
<comment type="caution">
    <text evidence="13">The sequence shown here is derived from an EMBL/GenBank/DDBJ whole genome shotgun (WGS) entry which is preliminary data.</text>
</comment>
<dbReference type="SUPFAM" id="SSF47323">
    <property type="entry name" value="Anticodon-binding domain of a subclass of class I aminoacyl-tRNA synthetases"/>
    <property type="match status" value="1"/>
</dbReference>
<dbReference type="InterPro" id="IPR002300">
    <property type="entry name" value="aa-tRNA-synth_Ia"/>
</dbReference>
<evidence type="ECO:0000256" key="9">
    <source>
        <dbReference type="RuleBase" id="RU363035"/>
    </source>
</evidence>
<keyword evidence="4 9" id="KW-0547">Nucleotide-binding</keyword>
<evidence type="ECO:0000256" key="2">
    <source>
        <dbReference type="ARBA" id="ARBA00013164"/>
    </source>
</evidence>
<sequence length="1015" mass="115780">MSEWTTEIEAKWQKRWYDARINEAERDSRPKFMIIFAYPGLTGYLHVGHMRGYTYVDAIGRFMRMTGHNVMFPVGTHATGNGAISLARRVERGDSKTIEYLKNNGCTDEDLEKLKDPLSVVSFFNDVYIQQYWKRFGFLSDWRRFTSTVHPGYSKFIQWQFRKLHDKGMLFQKPYFAPACIECGPVAVDPSETDLSKGGNAETTEYTLLKFKCEDYFLVAATVRPETVYGQTNFWVNPDVEYVKVKINDEIWVISPQSFEKMKLQKDGMELVGTVPGRELIGKMATAPVIHRDIPVLPAKFCKPEVGTGLVTSVPSDAPDDWISIHILKKNDEMIREYGLNPEMVKSIKAIPIIDTKGYGPLPAAELIEKMGITEAGDPRLDEAKKLIYKDGFHTGVMNLNCGPFAGMKVEEAKEKMKQMMLDSGEADVFYDLSEEVICRCGLPVFIKKVPDQWFIDYANPEVTEQTKEHCKGMHILPADYYNNVQGVLDWFRERACVRQGNWLGTRFPYDDKWIIEAISDSTLYPVYYIISKYYFEGVINEDEMTEEFFDYVLLGKGNIETVAKNTRVDLDTLHNIREDVLYWYPLDLNLGGKEHMTVHFPAFLMNHAAILPKDMWPRGIFVNWYVTGKLGKISKSKGGAEPIPDAAGKFGVDALRLYYAHIAVPFADVAWDEDAIVTYEARMERILRTIDSLKELNGTDLKDIDAWLISRMNTRIDTIRDCMYEYDIRGMANEVYFEALNDMRWYMRRGGSNKKTAQKALDIWVRMMAPITPHIAEEVWESLGHKDFVSIADYPEYDENDSDFGAEISEEYLESVIDDIKEILKVIDNQNAKNAEEDPAAAPKVPGTIYIYTTPMWKMKVQALAKEMLGNMRLPALLRPAAVAREMRRSGAEDDSIIETAFDAGRKAASRMLTIPSFTKAVMANNELKKRGKESADFARKLAEEFNRKSDAEIAKATLDLNEYEYLKEAESFLASELGCDVKVYSADDSDAPDPQKKARASAPKRPAIYIDLV</sequence>
<feature type="domain" description="Aminoacyl-tRNA synthetase class Ia" evidence="11">
    <location>
        <begin position="11"/>
        <end position="672"/>
    </location>
</feature>
<evidence type="ECO:0000256" key="6">
    <source>
        <dbReference type="ARBA" id="ARBA00022917"/>
    </source>
</evidence>
<dbReference type="AlphaFoldDB" id="A0A8J8PAK8"/>
<keyword evidence="3 9" id="KW-0436">Ligase</keyword>
<dbReference type="Pfam" id="PF08264">
    <property type="entry name" value="Anticodon_1"/>
    <property type="match status" value="1"/>
</dbReference>
<accession>A0A8J8PAK8</accession>
<evidence type="ECO:0000256" key="5">
    <source>
        <dbReference type="ARBA" id="ARBA00022840"/>
    </source>
</evidence>
<dbReference type="SUPFAM" id="SSF52374">
    <property type="entry name" value="Nucleotidylyl transferase"/>
    <property type="match status" value="1"/>
</dbReference>
<feature type="domain" description="Methionyl/Valyl/Leucyl/Isoleucyl-tRNA synthetase anticodon-binding" evidence="12">
    <location>
        <begin position="706"/>
        <end position="833"/>
    </location>
</feature>
<dbReference type="InterPro" id="IPR001412">
    <property type="entry name" value="aa-tRNA-synth_I_CS"/>
</dbReference>
<dbReference type="NCBIfam" id="TIGR00395">
    <property type="entry name" value="leuS_arch"/>
    <property type="match status" value="1"/>
</dbReference>
<dbReference type="Proteomes" id="UP000752814">
    <property type="component" value="Unassembled WGS sequence"/>
</dbReference>
<evidence type="ECO:0000256" key="4">
    <source>
        <dbReference type="ARBA" id="ARBA00022741"/>
    </source>
</evidence>
<dbReference type="PANTHER" id="PTHR45794">
    <property type="entry name" value="LEUCYL-TRNA SYNTHETASE"/>
    <property type="match status" value="1"/>
</dbReference>
<dbReference type="InterPro" id="IPR009080">
    <property type="entry name" value="tRNAsynth_Ia_anticodon-bd"/>
</dbReference>
<evidence type="ECO:0000256" key="7">
    <source>
        <dbReference type="ARBA" id="ARBA00023146"/>
    </source>
</evidence>
<name>A0A8J8PAK8_9ARCH</name>
<dbReference type="Gene3D" id="3.90.740.10">
    <property type="entry name" value="Valyl/Leucyl/Isoleucyl-tRNA synthetase, editing domain"/>
    <property type="match status" value="1"/>
</dbReference>
<dbReference type="NCBIfam" id="NF008957">
    <property type="entry name" value="PRK12300.1"/>
    <property type="match status" value="1"/>
</dbReference>
<dbReference type="InterPro" id="IPR004493">
    <property type="entry name" value="Leu-tRNA-synth_Ia_arc/euk"/>
</dbReference>
<dbReference type="GO" id="GO:0005524">
    <property type="term" value="F:ATP binding"/>
    <property type="evidence" value="ECO:0007669"/>
    <property type="project" value="UniProtKB-KW"/>
</dbReference>
<dbReference type="Pfam" id="PF00133">
    <property type="entry name" value="tRNA-synt_1"/>
    <property type="match status" value="1"/>
</dbReference>
<dbReference type="InterPro" id="IPR009008">
    <property type="entry name" value="Val/Leu/Ile-tRNA-synth_edit"/>
</dbReference>
<proteinExistence type="inferred from homology"/>
<evidence type="ECO:0000259" key="12">
    <source>
        <dbReference type="Pfam" id="PF08264"/>
    </source>
</evidence>
<organism evidence="13 14">
    <name type="scientific">Candidatus Methanomassiliicoccus intestinalis</name>
    <dbReference type="NCBI Taxonomy" id="1406512"/>
    <lineage>
        <taxon>Archaea</taxon>
        <taxon>Methanobacteriati</taxon>
        <taxon>Thermoplasmatota</taxon>
        <taxon>Thermoplasmata</taxon>
        <taxon>Methanomassiliicoccales</taxon>
        <taxon>Methanomassiliicoccaceae</taxon>
        <taxon>Methanomassiliicoccus</taxon>
    </lineage>
</organism>
<evidence type="ECO:0000256" key="3">
    <source>
        <dbReference type="ARBA" id="ARBA00022598"/>
    </source>
</evidence>
<dbReference type="InterPro" id="IPR014729">
    <property type="entry name" value="Rossmann-like_a/b/a_fold"/>
</dbReference>
<feature type="region of interest" description="Disordered" evidence="10">
    <location>
        <begin position="986"/>
        <end position="1007"/>
    </location>
</feature>
<keyword evidence="6 9" id="KW-0648">Protein biosynthesis</keyword>
<gene>
    <name evidence="13" type="ORF">A3207_08495</name>
</gene>
<dbReference type="EMBL" id="LVVT01000023">
    <property type="protein sequence ID" value="TQS81395.1"/>
    <property type="molecule type" value="Genomic_DNA"/>
</dbReference>
<keyword evidence="5 9" id="KW-0067">ATP-binding</keyword>
<dbReference type="GO" id="GO:0002161">
    <property type="term" value="F:aminoacyl-tRNA deacylase activity"/>
    <property type="evidence" value="ECO:0007669"/>
    <property type="project" value="InterPro"/>
</dbReference>
<dbReference type="InterPro" id="IPR013155">
    <property type="entry name" value="M/V/L/I-tRNA-synth_anticd-bd"/>
</dbReference>
<dbReference type="SUPFAM" id="SSF50677">
    <property type="entry name" value="ValRS/IleRS/LeuRS editing domain"/>
    <property type="match status" value="1"/>
</dbReference>
<dbReference type="RefSeq" id="WP_400256692.1">
    <property type="nucleotide sequence ID" value="NZ_CAYAYE010000027.1"/>
</dbReference>
<reference evidence="13" key="1">
    <citation type="submission" date="2016-03" db="EMBL/GenBank/DDBJ databases">
        <authorList>
            <person name="Borrel G."/>
            <person name="Mccann A."/>
            <person name="O'Toole P.W."/>
        </authorList>
    </citation>
    <scope>NUCLEOTIDE SEQUENCE</scope>
    <source>
        <strain evidence="13">183</strain>
    </source>
</reference>
<evidence type="ECO:0000256" key="1">
    <source>
        <dbReference type="ARBA" id="ARBA00005594"/>
    </source>
</evidence>
<dbReference type="EC" id="6.1.1.4" evidence="2 8"/>
<dbReference type="PANTHER" id="PTHR45794:SF1">
    <property type="entry name" value="LEUCINE--TRNA LIGASE, CYTOPLASMIC"/>
    <property type="match status" value="1"/>
</dbReference>
<dbReference type="Gene3D" id="3.30.2320.20">
    <property type="entry name" value="Class I aminoacyl-tRNA synthetases (RS)"/>
    <property type="match status" value="1"/>
</dbReference>
<dbReference type="Gene3D" id="3.40.50.620">
    <property type="entry name" value="HUPs"/>
    <property type="match status" value="1"/>
</dbReference>
<dbReference type="Gene3D" id="1.10.730.10">
    <property type="entry name" value="Isoleucyl-tRNA Synthetase, Domain 1"/>
    <property type="match status" value="1"/>
</dbReference>
<dbReference type="PROSITE" id="PS00178">
    <property type="entry name" value="AA_TRNA_LIGASE_I"/>
    <property type="match status" value="1"/>
</dbReference>
<evidence type="ECO:0000256" key="10">
    <source>
        <dbReference type="SAM" id="MobiDB-lite"/>
    </source>
</evidence>
<protein>
    <recommendedName>
        <fullName evidence="2 8">Leucine--tRNA ligase</fullName>
        <ecNumber evidence="2 8">6.1.1.4</ecNumber>
    </recommendedName>
</protein>